<dbReference type="KEGG" id="vg:77953269"/>
<dbReference type="EMBL" id="MZ348422">
    <property type="protein sequence ID" value="QYN80092.1"/>
    <property type="molecule type" value="Genomic_DNA"/>
</dbReference>
<sequence>MITDNRKDLKSDKRNMEKNPNEHVKHKRKLFGSVVDPKGFIFSHTFTETQEYNPETKKWKRNGRYMLSLLLCFYWLGSRVDIHNNTDSIKKSFDAYHNKVKLVGEMAEEAYNHLESGEGPLVVREFLNDADVNDGFGATLFIHVDGGMKSNYCIFEVSSCYKKYRYGCNPKDMKIYLRNLMGFIYDIQEDLAIIKKKIDQVSLENKDDGH</sequence>
<evidence type="ECO:0000313" key="3">
    <source>
        <dbReference type="Proteomes" id="UP000828443"/>
    </source>
</evidence>
<feature type="compositionally biased region" description="Basic and acidic residues" evidence="1">
    <location>
        <begin position="1"/>
        <end position="23"/>
    </location>
</feature>
<name>A0AAE8BGK5_9CAUD</name>
<keyword evidence="3" id="KW-1185">Reference proteome</keyword>
<protein>
    <submittedName>
        <fullName evidence="2">Uncharacterized protein</fullName>
    </submittedName>
</protein>
<proteinExistence type="predicted"/>
<evidence type="ECO:0000313" key="2">
    <source>
        <dbReference type="EMBL" id="QYN80092.1"/>
    </source>
</evidence>
<organism evidence="2 3">
    <name type="scientific">Kosakonia phage Kc263</name>
    <dbReference type="NCBI Taxonomy" id="2863194"/>
    <lineage>
        <taxon>Viruses</taxon>
        <taxon>Duplodnaviria</taxon>
        <taxon>Heunggongvirae</taxon>
        <taxon>Uroviricota</taxon>
        <taxon>Caudoviricetes</taxon>
        <taxon>Chimalliviridae</taxon>
        <taxon>Branisovskavirus</taxon>
        <taxon>Branisovskavirus Kc263</taxon>
    </lineage>
</organism>
<accession>A0AAE8BGK5</accession>
<feature type="region of interest" description="Disordered" evidence="1">
    <location>
        <begin position="1"/>
        <end position="25"/>
    </location>
</feature>
<dbReference type="Proteomes" id="UP000828443">
    <property type="component" value="Segment"/>
</dbReference>
<dbReference type="GeneID" id="77953269"/>
<evidence type="ECO:0000256" key="1">
    <source>
        <dbReference type="SAM" id="MobiDB-lite"/>
    </source>
</evidence>
<dbReference type="RefSeq" id="YP_010676904.1">
    <property type="nucleotide sequence ID" value="NC_071015.1"/>
</dbReference>
<reference evidence="2" key="1">
    <citation type="journal article" date="2021" name="Viruses">
        <title>Novel Viruses That Lyse Plant and Human Strains of Kosakonia cowanii.</title>
        <authorList>
            <person name="Petrzik K."/>
            <person name="Brazdova S."/>
            <person name="Krawczyk K."/>
        </authorList>
    </citation>
    <scope>NUCLEOTIDE SEQUENCE</scope>
</reference>